<sequence length="253" mass="25901">MDLRLTDRVFVVTAASSGLGRATAEQLVAEGARVVMVARRADVLADVVASLGEGRAVAVPADLADPGVGDLACLVALRAYGRLDGALVSTGGPAAGTVLGTTDEQWDAAFTGVFRAALRVTRAVVHHGTADDLALAWVLSTSVRSPVGGLATSNGLRPGLGMLVKQLADELGPDGTRVVGLMPGRVDTERVRHLDGLAEDPAAARAASEASIPLRRYGTPEEFARVAAFVLSPAASYLTGCVLPVEGGALRTL</sequence>
<protein>
    <submittedName>
        <fullName evidence="3">3-oxoacyl-[acyl-carrier protein] reductase</fullName>
    </submittedName>
</protein>
<dbReference type="PANTHER" id="PTHR43943">
    <property type="entry name" value="DEHYDROGENASE/REDUCTASE (SDR FAMILY) MEMBER 4"/>
    <property type="match status" value="1"/>
</dbReference>
<accession>A0A1H2MKN0</accession>
<dbReference type="STRING" id="546874.SAMN04488544_2227"/>
<evidence type="ECO:0000256" key="2">
    <source>
        <dbReference type="ARBA" id="ARBA00023002"/>
    </source>
</evidence>
<evidence type="ECO:0000313" key="3">
    <source>
        <dbReference type="EMBL" id="SDU93575.1"/>
    </source>
</evidence>
<dbReference type="SUPFAM" id="SSF51735">
    <property type="entry name" value="NAD(P)-binding Rossmann-fold domains"/>
    <property type="match status" value="1"/>
</dbReference>
<dbReference type="Pfam" id="PF13561">
    <property type="entry name" value="adh_short_C2"/>
    <property type="match status" value="1"/>
</dbReference>
<dbReference type="EMBL" id="LT629799">
    <property type="protein sequence ID" value="SDU93575.1"/>
    <property type="molecule type" value="Genomic_DNA"/>
</dbReference>
<dbReference type="RefSeq" id="WP_091074469.1">
    <property type="nucleotide sequence ID" value="NZ_LT629799.1"/>
</dbReference>
<dbReference type="PRINTS" id="PR00081">
    <property type="entry name" value="GDHRDH"/>
</dbReference>
<dbReference type="InterPro" id="IPR036291">
    <property type="entry name" value="NAD(P)-bd_dom_sf"/>
</dbReference>
<dbReference type="GO" id="GO:0016491">
    <property type="term" value="F:oxidoreductase activity"/>
    <property type="evidence" value="ECO:0007669"/>
    <property type="project" value="UniProtKB-KW"/>
</dbReference>
<dbReference type="OrthoDB" id="9804774at2"/>
<dbReference type="InterPro" id="IPR002347">
    <property type="entry name" value="SDR_fam"/>
</dbReference>
<dbReference type="Gene3D" id="3.40.50.720">
    <property type="entry name" value="NAD(P)-binding Rossmann-like Domain"/>
    <property type="match status" value="1"/>
</dbReference>
<dbReference type="AlphaFoldDB" id="A0A1H2MKN0"/>
<reference evidence="4" key="1">
    <citation type="submission" date="2016-10" db="EMBL/GenBank/DDBJ databases">
        <authorList>
            <person name="Varghese N."/>
            <person name="Submissions S."/>
        </authorList>
    </citation>
    <scope>NUCLEOTIDE SEQUENCE [LARGE SCALE GENOMIC DNA]</scope>
    <source>
        <strain evidence="4">DSM 21743</strain>
    </source>
</reference>
<proteinExistence type="inferred from homology"/>
<name>A0A1H2MKN0_9ACTN</name>
<keyword evidence="2" id="KW-0560">Oxidoreductase</keyword>
<evidence type="ECO:0000256" key="1">
    <source>
        <dbReference type="ARBA" id="ARBA00006484"/>
    </source>
</evidence>
<evidence type="ECO:0000313" key="4">
    <source>
        <dbReference type="Proteomes" id="UP000198825"/>
    </source>
</evidence>
<gene>
    <name evidence="3" type="ORF">SAMN04488544_2227</name>
</gene>
<dbReference type="Proteomes" id="UP000198825">
    <property type="component" value="Chromosome I"/>
</dbReference>
<comment type="similarity">
    <text evidence="1">Belongs to the short-chain dehydrogenases/reductases (SDR) family.</text>
</comment>
<organism evidence="3 4">
    <name type="scientific">Microlunatus sagamiharensis</name>
    <dbReference type="NCBI Taxonomy" id="546874"/>
    <lineage>
        <taxon>Bacteria</taxon>
        <taxon>Bacillati</taxon>
        <taxon>Actinomycetota</taxon>
        <taxon>Actinomycetes</taxon>
        <taxon>Propionibacteriales</taxon>
        <taxon>Propionibacteriaceae</taxon>
        <taxon>Microlunatus</taxon>
    </lineage>
</organism>
<dbReference type="PANTHER" id="PTHR43943:SF17">
    <property type="entry name" value="3-PHENYLPROPIONATE-DIHYDRODIOL_CINNAMIC ACID-DIHYDRODIOL DEHYDROGENASE"/>
    <property type="match status" value="1"/>
</dbReference>
<keyword evidence="4" id="KW-1185">Reference proteome</keyword>